<dbReference type="Pfam" id="PF08511">
    <property type="entry name" value="COQ9"/>
    <property type="match status" value="1"/>
</dbReference>
<evidence type="ECO:0000256" key="1">
    <source>
        <dbReference type="ARBA" id="ARBA00004749"/>
    </source>
</evidence>
<dbReference type="NCBIfam" id="TIGR02396">
    <property type="entry name" value="diverge_rpsU"/>
    <property type="match status" value="1"/>
</dbReference>
<dbReference type="InterPro" id="IPR012762">
    <property type="entry name" value="Ubiq_biosynth_COQ9"/>
</dbReference>
<evidence type="ECO:0000313" key="8">
    <source>
        <dbReference type="EMBL" id="GAK45647.1"/>
    </source>
</evidence>
<comment type="pathway">
    <text evidence="1">Cofactor biosynthesis; ubiquinone biosynthesis.</text>
</comment>
<proteinExistence type="inferred from homology"/>
<organism evidence="8 9">
    <name type="scientific">Tepidicaulis marinus</name>
    <dbReference type="NCBI Taxonomy" id="1333998"/>
    <lineage>
        <taxon>Bacteria</taxon>
        <taxon>Pseudomonadati</taxon>
        <taxon>Pseudomonadota</taxon>
        <taxon>Alphaproteobacteria</taxon>
        <taxon>Hyphomicrobiales</taxon>
        <taxon>Parvibaculaceae</taxon>
        <taxon>Tepidicaulis</taxon>
    </lineage>
</organism>
<evidence type="ECO:0000256" key="5">
    <source>
        <dbReference type="ARBA" id="ARBA00023121"/>
    </source>
</evidence>
<dbReference type="Proteomes" id="UP000028702">
    <property type="component" value="Unassembled WGS sequence"/>
</dbReference>
<reference evidence="8 9" key="1">
    <citation type="submission" date="2014-07" db="EMBL/GenBank/DDBJ databases">
        <title>Tepidicaulis marinum gen. nov., sp. nov., a novel marine bacterium denitrifying nitrate to nitrous oxide strictly under microaerobic conditions.</title>
        <authorList>
            <person name="Takeuchi M."/>
            <person name="Yamagishi T."/>
            <person name="Kamagata Y."/>
            <person name="Oshima K."/>
            <person name="Hattori M."/>
            <person name="Katayama T."/>
            <person name="Hanada S."/>
            <person name="Tamaki H."/>
            <person name="Marumo K."/>
            <person name="Maeda H."/>
            <person name="Nedachi M."/>
            <person name="Iwasaki W."/>
            <person name="Suwa Y."/>
            <person name="Sakata S."/>
        </authorList>
    </citation>
    <scope>NUCLEOTIDE SEQUENCE [LARGE SCALE GENOMIC DNA]</scope>
    <source>
        <strain evidence="8 9">MA2</strain>
    </source>
</reference>
<evidence type="ECO:0000256" key="2">
    <source>
        <dbReference type="ARBA" id="ARBA00010766"/>
    </source>
</evidence>
<evidence type="ECO:0000256" key="3">
    <source>
        <dbReference type="ARBA" id="ARBA00022688"/>
    </source>
</evidence>
<dbReference type="Gene3D" id="1.10.357.10">
    <property type="entry name" value="Tetracycline Repressor, domain 2"/>
    <property type="match status" value="1"/>
</dbReference>
<dbReference type="GO" id="GO:0006744">
    <property type="term" value="P:ubiquinone biosynthetic process"/>
    <property type="evidence" value="ECO:0007669"/>
    <property type="project" value="UniProtKB-KW"/>
</dbReference>
<accession>A0A081BC79</accession>
<comment type="caution">
    <text evidence="8">The sequence shown here is derived from an EMBL/GenBank/DDBJ whole genome shotgun (WGS) entry which is preliminary data.</text>
</comment>
<keyword evidence="4" id="KW-0809">Transit peptide</keyword>
<dbReference type="PANTHER" id="PTHR21427:SF19">
    <property type="entry name" value="UBIQUINONE BIOSYNTHESIS PROTEIN COQ9, MITOCHONDRIAL"/>
    <property type="match status" value="1"/>
</dbReference>
<evidence type="ECO:0000313" key="9">
    <source>
        <dbReference type="Proteomes" id="UP000028702"/>
    </source>
</evidence>
<evidence type="ECO:0000256" key="4">
    <source>
        <dbReference type="ARBA" id="ARBA00022946"/>
    </source>
</evidence>
<protein>
    <submittedName>
        <fullName evidence="8">RpsU-divergently transcribed protein</fullName>
    </submittedName>
</protein>
<sequence>MAAKLTEEQKKDAVLDAALPDVAFDGWTLQGLIRAGEEAGLEQGEVRLLFPDGVRDAIAHFFARGDKAMLERLAKDDLASMKIRERITHAVRVRLEVDAEHREAVRRAAAALSLSPTHFTGAQALYRTVDAIWLAAGDTATDFNFYTKRALLSGVFVSTLFVWFGDTSEDFAETYAFLDRRIADVMQIEKGKAKLAKALSKFPDPVSFLGRLRYPGPR</sequence>
<keyword evidence="5" id="KW-0446">Lipid-binding</keyword>
<dbReference type="STRING" id="1333998.M2A_2146"/>
<gene>
    <name evidence="8" type="ORF">M2A_2146</name>
</gene>
<name>A0A081BC79_9HYPH</name>
<dbReference type="GO" id="GO:0008289">
    <property type="term" value="F:lipid binding"/>
    <property type="evidence" value="ECO:0007669"/>
    <property type="project" value="UniProtKB-KW"/>
</dbReference>
<dbReference type="EMBL" id="BBIO01000011">
    <property type="protein sequence ID" value="GAK45647.1"/>
    <property type="molecule type" value="Genomic_DNA"/>
</dbReference>
<comment type="similarity">
    <text evidence="2">Belongs to the COQ9 family.</text>
</comment>
<evidence type="ECO:0000259" key="7">
    <source>
        <dbReference type="Pfam" id="PF08511"/>
    </source>
</evidence>
<keyword evidence="9" id="KW-1185">Reference proteome</keyword>
<feature type="domain" description="COQ9 C-terminal" evidence="7">
    <location>
        <begin position="121"/>
        <end position="189"/>
    </location>
</feature>
<dbReference type="eggNOG" id="COG5590">
    <property type="taxonomic scope" value="Bacteria"/>
</dbReference>
<comment type="function">
    <text evidence="6">Membrane-associated protein that warps the membrane surface to access and bind aromatic isoprenes with high specificity, including ubiquinone (CoQ) isoprene intermediates and presents them directly to COQ7, therefore facilitating the COQ7-mediated hydroxylase step. Participates in the biosynthesis of coenzyme Q, also named ubiquinone, an essential lipid-soluble electron transporter for aerobic cellular respiration.</text>
</comment>
<dbReference type="RefSeq" id="WP_045447094.1">
    <property type="nucleotide sequence ID" value="NZ_BBIO01000011.1"/>
</dbReference>
<dbReference type="PANTHER" id="PTHR21427">
    <property type="entry name" value="UBIQUINONE BIOSYNTHESIS PROTEIN COQ9, MITOCHONDRIAL"/>
    <property type="match status" value="1"/>
</dbReference>
<dbReference type="AlphaFoldDB" id="A0A081BC79"/>
<keyword evidence="3" id="KW-0831">Ubiquinone biosynthesis</keyword>
<evidence type="ECO:0000256" key="6">
    <source>
        <dbReference type="ARBA" id="ARBA00058104"/>
    </source>
</evidence>
<dbReference type="InterPro" id="IPR013718">
    <property type="entry name" value="COQ9_C"/>
</dbReference>